<sequence length="340" mass="37931">MAAPYHVDVYTSALRLPKMVWDTFSSNPRSANIMYPHALKCHHLEDKGRQPAPDQFWIVCCTGANGSNMSVDFVLSCTRGPLGNYPIFIFTTVPHTQLDSNAAVVRISALVDHLSAYANVKRVFSVFAPELLARVFASIWTERKGIPLDPVLPEYYAAKLTYCNRESFNRVEPPLYAGYLMRLANESDIPKVAPLCHGFSAESAPFVLTHEEARKEATFLVNNQQLWVHCVSTPGNGYDIACIVAVTRTSDEVAAITKVYTNPAWRARGCAERLVRRVCKELLDKKRSVVLFVGHDNPAARVYERVGFVGLSRGAQGNIPGVERWLELGFDRSCVTLGHW</sequence>
<dbReference type="Proteomes" id="UP001385951">
    <property type="component" value="Unassembled WGS sequence"/>
</dbReference>
<reference evidence="2 3" key="1">
    <citation type="submission" date="2022-09" db="EMBL/GenBank/DDBJ databases">
        <authorList>
            <person name="Palmer J.M."/>
        </authorList>
    </citation>
    <scope>NUCLEOTIDE SEQUENCE [LARGE SCALE GENOMIC DNA]</scope>
    <source>
        <strain evidence="2 3">DSM 7382</strain>
    </source>
</reference>
<evidence type="ECO:0000313" key="3">
    <source>
        <dbReference type="Proteomes" id="UP001385951"/>
    </source>
</evidence>
<dbReference type="InterPro" id="IPR000182">
    <property type="entry name" value="GNAT_dom"/>
</dbReference>
<keyword evidence="3" id="KW-1185">Reference proteome</keyword>
<organism evidence="2 3">
    <name type="scientific">Cerrena zonata</name>
    <dbReference type="NCBI Taxonomy" id="2478898"/>
    <lineage>
        <taxon>Eukaryota</taxon>
        <taxon>Fungi</taxon>
        <taxon>Dikarya</taxon>
        <taxon>Basidiomycota</taxon>
        <taxon>Agaricomycotina</taxon>
        <taxon>Agaricomycetes</taxon>
        <taxon>Polyporales</taxon>
        <taxon>Cerrenaceae</taxon>
        <taxon>Cerrena</taxon>
    </lineage>
</organism>
<proteinExistence type="predicted"/>
<dbReference type="PROSITE" id="PS51186">
    <property type="entry name" value="GNAT"/>
    <property type="match status" value="1"/>
</dbReference>
<dbReference type="AlphaFoldDB" id="A0AAW0GT00"/>
<dbReference type="Gene3D" id="3.40.630.30">
    <property type="match status" value="1"/>
</dbReference>
<accession>A0AAW0GT00</accession>
<dbReference type="GO" id="GO:0016747">
    <property type="term" value="F:acyltransferase activity, transferring groups other than amino-acyl groups"/>
    <property type="evidence" value="ECO:0007669"/>
    <property type="project" value="InterPro"/>
</dbReference>
<name>A0AAW0GT00_9APHY</name>
<dbReference type="SUPFAM" id="SSF55729">
    <property type="entry name" value="Acyl-CoA N-acyltransferases (Nat)"/>
    <property type="match status" value="1"/>
</dbReference>
<evidence type="ECO:0000313" key="2">
    <source>
        <dbReference type="EMBL" id="KAK7694964.1"/>
    </source>
</evidence>
<evidence type="ECO:0000259" key="1">
    <source>
        <dbReference type="PROSITE" id="PS51186"/>
    </source>
</evidence>
<protein>
    <recommendedName>
        <fullName evidence="1">N-acetyltransferase domain-containing protein</fullName>
    </recommendedName>
</protein>
<dbReference type="Pfam" id="PF13508">
    <property type="entry name" value="Acetyltransf_7"/>
    <property type="match status" value="1"/>
</dbReference>
<dbReference type="EMBL" id="JASBNA010000002">
    <property type="protein sequence ID" value="KAK7694964.1"/>
    <property type="molecule type" value="Genomic_DNA"/>
</dbReference>
<feature type="domain" description="N-acetyltransferase" evidence="1">
    <location>
        <begin position="179"/>
        <end position="329"/>
    </location>
</feature>
<gene>
    <name evidence="2" type="ORF">QCA50_002152</name>
</gene>
<comment type="caution">
    <text evidence="2">The sequence shown here is derived from an EMBL/GenBank/DDBJ whole genome shotgun (WGS) entry which is preliminary data.</text>
</comment>
<dbReference type="InterPro" id="IPR016181">
    <property type="entry name" value="Acyl_CoA_acyltransferase"/>
</dbReference>